<dbReference type="Proteomes" id="UP000652219">
    <property type="component" value="Unassembled WGS sequence"/>
</dbReference>
<organism evidence="2 3">
    <name type="scientific">Colletotrichum sojae</name>
    <dbReference type="NCBI Taxonomy" id="2175907"/>
    <lineage>
        <taxon>Eukaryota</taxon>
        <taxon>Fungi</taxon>
        <taxon>Dikarya</taxon>
        <taxon>Ascomycota</taxon>
        <taxon>Pezizomycotina</taxon>
        <taxon>Sordariomycetes</taxon>
        <taxon>Hypocreomycetidae</taxon>
        <taxon>Glomerellales</taxon>
        <taxon>Glomerellaceae</taxon>
        <taxon>Colletotrichum</taxon>
        <taxon>Colletotrichum orchidearum species complex</taxon>
    </lineage>
</organism>
<feature type="region of interest" description="Disordered" evidence="1">
    <location>
        <begin position="150"/>
        <end position="176"/>
    </location>
</feature>
<feature type="compositionally biased region" description="Basic and acidic residues" evidence="1">
    <location>
        <begin position="220"/>
        <end position="232"/>
    </location>
</feature>
<accession>A0A8H6IVF8</accession>
<reference evidence="2 3" key="1">
    <citation type="journal article" date="2020" name="Phytopathology">
        <title>Genome Sequence Resources of Colletotrichum truncatum, C. plurivorum, C. musicola, and C. sojae: Four Species Pathogenic to Soybean (Glycine max).</title>
        <authorList>
            <person name="Rogerio F."/>
            <person name="Boufleur T.R."/>
            <person name="Ciampi-Guillardi M."/>
            <person name="Sukno S.A."/>
            <person name="Thon M.R."/>
            <person name="Massola Junior N.S."/>
            <person name="Baroncelli R."/>
        </authorList>
    </citation>
    <scope>NUCLEOTIDE SEQUENCE [LARGE SCALE GENOMIC DNA]</scope>
    <source>
        <strain evidence="2 3">LFN0009</strain>
    </source>
</reference>
<sequence length="288" mass="31887">MSTTTRDGHPGDDHPSPISSNWTGAIHRNSSHAGNRFSIAAGQSTRERLKERKERESKEKVSPSRTSTNRRIRYGGHCSPSGLPSWSPIFHLRLPRLSNAPLLVEPQQTPKSRSGVCGEERVPRPSPNRVLFVSSTTGLAVLPACAEPRASLHSRHHPPPDAQHHEPRSRNLWLSRPLPQPAKNICTRISRLFRDAFHHSVPASAPTLATIHMSCPASCRGDDPSPGRREHQLQAPGRRPHRLEICPEKIQIFATVVVLLPPDALRPQNGGEPQLQFLDVVHVLSIRG</sequence>
<gene>
    <name evidence="2" type="ORF">CSOJ01_12198</name>
</gene>
<feature type="region of interest" description="Disordered" evidence="1">
    <location>
        <begin position="219"/>
        <end position="238"/>
    </location>
</feature>
<name>A0A8H6IVF8_9PEZI</name>
<keyword evidence="3" id="KW-1185">Reference proteome</keyword>
<dbReference type="AlphaFoldDB" id="A0A8H6IVF8"/>
<proteinExistence type="predicted"/>
<feature type="compositionally biased region" description="Basic and acidic residues" evidence="1">
    <location>
        <begin position="1"/>
        <end position="15"/>
    </location>
</feature>
<feature type="compositionally biased region" description="Basic and acidic residues" evidence="1">
    <location>
        <begin position="45"/>
        <end position="62"/>
    </location>
</feature>
<protein>
    <submittedName>
        <fullName evidence="2">Uncharacterized protein</fullName>
    </submittedName>
</protein>
<feature type="region of interest" description="Disordered" evidence="1">
    <location>
        <begin position="1"/>
        <end position="78"/>
    </location>
</feature>
<comment type="caution">
    <text evidence="2">The sequence shown here is derived from an EMBL/GenBank/DDBJ whole genome shotgun (WGS) entry which is preliminary data.</text>
</comment>
<evidence type="ECO:0000256" key="1">
    <source>
        <dbReference type="SAM" id="MobiDB-lite"/>
    </source>
</evidence>
<evidence type="ECO:0000313" key="2">
    <source>
        <dbReference type="EMBL" id="KAF6800346.1"/>
    </source>
</evidence>
<dbReference type="EMBL" id="WIGN01000305">
    <property type="protein sequence ID" value="KAF6800346.1"/>
    <property type="molecule type" value="Genomic_DNA"/>
</dbReference>
<feature type="compositionally biased region" description="Basic and acidic residues" evidence="1">
    <location>
        <begin position="158"/>
        <end position="169"/>
    </location>
</feature>
<feature type="region of interest" description="Disordered" evidence="1">
    <location>
        <begin position="106"/>
        <end position="129"/>
    </location>
</feature>
<evidence type="ECO:0000313" key="3">
    <source>
        <dbReference type="Proteomes" id="UP000652219"/>
    </source>
</evidence>